<feature type="domain" description="Reverse transcriptase" evidence="1">
    <location>
        <begin position="38"/>
        <end position="115"/>
    </location>
</feature>
<dbReference type="AlphaFoldDB" id="A0A6A3IV42"/>
<dbReference type="Proteomes" id="UP000435112">
    <property type="component" value="Unassembled WGS sequence"/>
</dbReference>
<organism evidence="2 7">
    <name type="scientific">Phytophthora rubi</name>
    <dbReference type="NCBI Taxonomy" id="129364"/>
    <lineage>
        <taxon>Eukaryota</taxon>
        <taxon>Sar</taxon>
        <taxon>Stramenopiles</taxon>
        <taxon>Oomycota</taxon>
        <taxon>Peronosporomycetes</taxon>
        <taxon>Peronosporales</taxon>
        <taxon>Peronosporaceae</taxon>
        <taxon>Phytophthora</taxon>
    </lineage>
</organism>
<dbReference type="Gene3D" id="3.10.10.10">
    <property type="entry name" value="HIV Type 1 Reverse Transcriptase, subunit A, domain 1"/>
    <property type="match status" value="1"/>
</dbReference>
<protein>
    <recommendedName>
        <fullName evidence="1">Reverse transcriptase domain-containing protein</fullName>
    </recommendedName>
</protein>
<reference evidence="5 7" key="1">
    <citation type="submission" date="2018-09" db="EMBL/GenBank/DDBJ databases">
        <title>Genomic investigation of the strawberry pathogen Phytophthora fragariae indicates pathogenicity is determined by transcriptional variation in three key races.</title>
        <authorList>
            <person name="Adams T.M."/>
            <person name="Armitage A.D."/>
            <person name="Sobczyk M.K."/>
            <person name="Bates H.J."/>
            <person name="Dunwell J.M."/>
            <person name="Nellist C.F."/>
            <person name="Harrison R.J."/>
        </authorList>
    </citation>
    <scope>NUCLEOTIDE SEQUENCE [LARGE SCALE GENOMIC DNA]</scope>
    <source>
        <strain evidence="3 5">SCRP249</strain>
        <strain evidence="2 7">SCRP324</strain>
        <strain evidence="4 6">SCRP333</strain>
    </source>
</reference>
<dbReference type="Proteomes" id="UP000434957">
    <property type="component" value="Unassembled WGS sequence"/>
</dbReference>
<keyword evidence="6" id="KW-1185">Reference proteome</keyword>
<dbReference type="InterPro" id="IPR043502">
    <property type="entry name" value="DNA/RNA_pol_sf"/>
</dbReference>
<evidence type="ECO:0000259" key="1">
    <source>
        <dbReference type="Pfam" id="PF00078"/>
    </source>
</evidence>
<dbReference type="InterPro" id="IPR043128">
    <property type="entry name" value="Rev_trsase/Diguanyl_cyclase"/>
</dbReference>
<evidence type="ECO:0000313" key="2">
    <source>
        <dbReference type="EMBL" id="KAE8983984.1"/>
    </source>
</evidence>
<evidence type="ECO:0000313" key="6">
    <source>
        <dbReference type="Proteomes" id="UP000434957"/>
    </source>
</evidence>
<evidence type="ECO:0000313" key="4">
    <source>
        <dbReference type="EMBL" id="KAE9301089.1"/>
    </source>
</evidence>
<dbReference type="CDD" id="cd01647">
    <property type="entry name" value="RT_LTR"/>
    <property type="match status" value="1"/>
</dbReference>
<accession>A0A6A3IV42</accession>
<proteinExistence type="predicted"/>
<dbReference type="SUPFAM" id="SSF56672">
    <property type="entry name" value="DNA/RNA polymerases"/>
    <property type="match status" value="1"/>
</dbReference>
<dbReference type="OrthoDB" id="1924993at2759"/>
<name>A0A6A3IV42_9STRA</name>
<dbReference type="EMBL" id="QXFT01002262">
    <property type="protein sequence ID" value="KAE9301089.1"/>
    <property type="molecule type" value="Genomic_DNA"/>
</dbReference>
<evidence type="ECO:0000313" key="5">
    <source>
        <dbReference type="Proteomes" id="UP000429607"/>
    </source>
</evidence>
<comment type="caution">
    <text evidence="2">The sequence shown here is derived from an EMBL/GenBank/DDBJ whole genome shotgun (WGS) entry which is preliminary data.</text>
</comment>
<dbReference type="Proteomes" id="UP000429607">
    <property type="component" value="Unassembled WGS sequence"/>
</dbReference>
<dbReference type="PANTHER" id="PTHR24559">
    <property type="entry name" value="TRANSPOSON TY3-I GAG-POL POLYPROTEIN"/>
    <property type="match status" value="1"/>
</dbReference>
<dbReference type="Pfam" id="PF00078">
    <property type="entry name" value="RVT_1"/>
    <property type="match status" value="1"/>
</dbReference>
<dbReference type="EMBL" id="QXFU01002583">
    <property type="protein sequence ID" value="KAE8983984.1"/>
    <property type="molecule type" value="Genomic_DNA"/>
</dbReference>
<dbReference type="InterPro" id="IPR000477">
    <property type="entry name" value="RT_dom"/>
</dbReference>
<dbReference type="InterPro" id="IPR053134">
    <property type="entry name" value="RNA-dir_DNA_polymerase"/>
</dbReference>
<gene>
    <name evidence="3" type="ORF">PR001_g21397</name>
    <name evidence="2" type="ORF">PR002_g23091</name>
    <name evidence="4" type="ORF">PR003_g22611</name>
</gene>
<dbReference type="EMBL" id="QXFV01002232">
    <property type="protein sequence ID" value="KAE8990792.1"/>
    <property type="molecule type" value="Genomic_DNA"/>
</dbReference>
<evidence type="ECO:0000313" key="3">
    <source>
        <dbReference type="EMBL" id="KAE8990792.1"/>
    </source>
</evidence>
<dbReference type="Gene3D" id="3.30.70.270">
    <property type="match status" value="1"/>
</dbReference>
<sequence>MSPHYSPTFCVKEATGGWWIVHVFNKLNDPTIPAQTPIPRKDMVFDTMSGSTKFSVIDLIYGFYQILMSEADVPLTAVSTPGGMLWEWLVMLQGLKNTPTTFNRMVSTCSVRIETLHPATLTTSSFTVVSWAA</sequence>
<evidence type="ECO:0000313" key="7">
    <source>
        <dbReference type="Proteomes" id="UP000435112"/>
    </source>
</evidence>
<dbReference type="PANTHER" id="PTHR24559:SF444">
    <property type="entry name" value="REVERSE TRANSCRIPTASE DOMAIN-CONTAINING PROTEIN"/>
    <property type="match status" value="1"/>
</dbReference>